<evidence type="ECO:0000313" key="2">
    <source>
        <dbReference type="Proteomes" id="UP001152614"/>
    </source>
</evidence>
<dbReference type="EMBL" id="JAOWLY010000007">
    <property type="protein sequence ID" value="MDG4984088.1"/>
    <property type="molecule type" value="Genomic_DNA"/>
</dbReference>
<gene>
    <name evidence="1" type="ORF">OGZ51_08015</name>
</gene>
<name>A0A9X4NHA6_9LACT</name>
<evidence type="ECO:0000313" key="1">
    <source>
        <dbReference type="EMBL" id="MDG4984088.1"/>
    </source>
</evidence>
<dbReference type="RefSeq" id="WP_058206847.1">
    <property type="nucleotide sequence ID" value="NZ_JAOWLY010000007.1"/>
</dbReference>
<protein>
    <submittedName>
        <fullName evidence="1">Uncharacterized protein</fullName>
    </submittedName>
</protein>
<dbReference type="Proteomes" id="UP001152614">
    <property type="component" value="Unassembled WGS sequence"/>
</dbReference>
<reference evidence="1" key="2">
    <citation type="journal article" date="2023" name="Food Microbiol.">
        <title>Evaluation of the fermentation potential of lactic acid bacteria isolated from herbs, fruits and vegetables as starter cultures in nut-based milk alternatives.</title>
        <authorList>
            <person name="Huang W."/>
            <person name="Dong A."/>
            <person name="Pham H.T."/>
            <person name="Zhou C."/>
            <person name="Huo Z."/>
            <person name="Watjen A.P."/>
            <person name="Prakash S."/>
            <person name="Bang-Berthelsen C.H."/>
            <person name="Turner M.S."/>
        </authorList>
    </citation>
    <scope>NUCLEOTIDE SEQUENCE</scope>
    <source>
        <strain evidence="1">3</strain>
    </source>
</reference>
<reference evidence="1" key="1">
    <citation type="submission" date="2022-10" db="EMBL/GenBank/DDBJ databases">
        <authorList>
            <person name="Turner M.S."/>
            <person name="Huang W."/>
        </authorList>
    </citation>
    <scope>NUCLEOTIDE SEQUENCE</scope>
    <source>
        <strain evidence="1">3</strain>
    </source>
</reference>
<comment type="caution">
    <text evidence="1">The sequence shown here is derived from an EMBL/GenBank/DDBJ whole genome shotgun (WGS) entry which is preliminary data.</text>
</comment>
<dbReference type="AlphaFoldDB" id="A0A9X4NHA6"/>
<accession>A0A9X4NHA6</accession>
<organism evidence="1 2">
    <name type="scientific">Lactococcus lactis</name>
    <dbReference type="NCBI Taxonomy" id="1358"/>
    <lineage>
        <taxon>Bacteria</taxon>
        <taxon>Bacillati</taxon>
        <taxon>Bacillota</taxon>
        <taxon>Bacilli</taxon>
        <taxon>Lactobacillales</taxon>
        <taxon>Streptococcaceae</taxon>
        <taxon>Lactococcus</taxon>
    </lineage>
</organism>
<proteinExistence type="predicted"/>
<sequence>MSIPDSAEVFEIWASSEIIDRYLTCAPQSSPEVTKEYLSFEEKDRHEGWEIVLKNSNQLIINIATINYAEKL</sequence>